<dbReference type="AlphaFoldDB" id="A0AAW1BCL3"/>
<feature type="compositionally biased region" description="Polar residues" evidence="1">
    <location>
        <begin position="1"/>
        <end position="16"/>
    </location>
</feature>
<reference evidence="2 3" key="1">
    <citation type="journal article" date="2024" name="Proc. Natl. Acad. Sci. U.S.A.">
        <title>The genetic regulatory architecture and epigenomic basis for age-related changes in rattlesnake venom.</title>
        <authorList>
            <person name="Hogan M.P."/>
            <person name="Holding M.L."/>
            <person name="Nystrom G.S."/>
            <person name="Colston T.J."/>
            <person name="Bartlett D.A."/>
            <person name="Mason A.J."/>
            <person name="Ellsworth S.A."/>
            <person name="Rautsaw R.M."/>
            <person name="Lawrence K.C."/>
            <person name="Strickland J.L."/>
            <person name="He B."/>
            <person name="Fraser P."/>
            <person name="Margres M.J."/>
            <person name="Gilbert D.M."/>
            <person name="Gibbs H.L."/>
            <person name="Parkinson C.L."/>
            <person name="Rokyta D.R."/>
        </authorList>
    </citation>
    <scope>NUCLEOTIDE SEQUENCE [LARGE SCALE GENOMIC DNA]</scope>
    <source>
        <strain evidence="2">DRR0105</strain>
    </source>
</reference>
<organism evidence="2 3">
    <name type="scientific">Crotalus adamanteus</name>
    <name type="common">Eastern diamondback rattlesnake</name>
    <dbReference type="NCBI Taxonomy" id="8729"/>
    <lineage>
        <taxon>Eukaryota</taxon>
        <taxon>Metazoa</taxon>
        <taxon>Chordata</taxon>
        <taxon>Craniata</taxon>
        <taxon>Vertebrata</taxon>
        <taxon>Euteleostomi</taxon>
        <taxon>Lepidosauria</taxon>
        <taxon>Squamata</taxon>
        <taxon>Bifurcata</taxon>
        <taxon>Unidentata</taxon>
        <taxon>Episquamata</taxon>
        <taxon>Toxicofera</taxon>
        <taxon>Serpentes</taxon>
        <taxon>Colubroidea</taxon>
        <taxon>Viperidae</taxon>
        <taxon>Crotalinae</taxon>
        <taxon>Crotalus</taxon>
    </lineage>
</organism>
<name>A0AAW1BCL3_CROAD</name>
<feature type="compositionally biased region" description="Basic and acidic residues" evidence="1">
    <location>
        <begin position="207"/>
        <end position="222"/>
    </location>
</feature>
<accession>A0AAW1BCL3</accession>
<gene>
    <name evidence="2" type="ORF">NXF25_012924</name>
</gene>
<evidence type="ECO:0000313" key="3">
    <source>
        <dbReference type="Proteomes" id="UP001474421"/>
    </source>
</evidence>
<protein>
    <submittedName>
        <fullName evidence="2">Cyclic AMP-dependent transcription factor ATF-4</fullName>
    </submittedName>
</protein>
<keyword evidence="3" id="KW-1185">Reference proteome</keyword>
<comment type="caution">
    <text evidence="2">The sequence shown here is derived from an EMBL/GenBank/DDBJ whole genome shotgun (WGS) entry which is preliminary data.</text>
</comment>
<evidence type="ECO:0000256" key="1">
    <source>
        <dbReference type="SAM" id="MobiDB-lite"/>
    </source>
</evidence>
<sequence length="236" mass="25658">MVGAVSQATASAIAESQQRRPRPRHLQASATMAFFKSSHSSFAVIDKDTIYLSRQIDNKQCLVADEGLGLLDDCLEVAKNFSSHGFSSDKAKVGSSNWLDVGNWKNATDSNQEDAFSGMDWMVEKMDLKEFDFDALLGIDLEATISPDELMATLEDTWRRLASYASAGAGGGTMHARCSRAALLGDGPRVPSACPACTLAAGEEAEHARQREKKKKCERESEQTPPLLPLPAGKYR</sequence>
<dbReference type="EMBL" id="JAOTOJ010000006">
    <property type="protein sequence ID" value="KAK9399905.1"/>
    <property type="molecule type" value="Genomic_DNA"/>
</dbReference>
<feature type="region of interest" description="Disordered" evidence="1">
    <location>
        <begin position="1"/>
        <end position="25"/>
    </location>
</feature>
<dbReference type="Proteomes" id="UP001474421">
    <property type="component" value="Unassembled WGS sequence"/>
</dbReference>
<evidence type="ECO:0000313" key="2">
    <source>
        <dbReference type="EMBL" id="KAK9399905.1"/>
    </source>
</evidence>
<feature type="region of interest" description="Disordered" evidence="1">
    <location>
        <begin position="207"/>
        <end position="236"/>
    </location>
</feature>
<proteinExistence type="predicted"/>